<feature type="binding site" evidence="5">
    <location>
        <position position="74"/>
    </location>
    <ligand>
        <name>Zn(2+)</name>
        <dbReference type="ChEBI" id="CHEBI:29105"/>
    </ligand>
</feature>
<evidence type="ECO:0000313" key="10">
    <source>
        <dbReference type="EMBL" id="KGM49818.1"/>
    </source>
</evidence>
<organism evidence="10 11">
    <name type="scientific">Pseudooceanicola atlanticus</name>
    <dbReference type="NCBI Taxonomy" id="1461694"/>
    <lineage>
        <taxon>Bacteria</taxon>
        <taxon>Pseudomonadati</taxon>
        <taxon>Pseudomonadota</taxon>
        <taxon>Alphaproteobacteria</taxon>
        <taxon>Rhodobacterales</taxon>
        <taxon>Paracoccaceae</taxon>
        <taxon>Pseudooceanicola</taxon>
    </lineage>
</organism>
<dbReference type="GO" id="GO:0097367">
    <property type="term" value="F:carbohydrate derivative binding"/>
    <property type="evidence" value="ECO:0007669"/>
    <property type="project" value="InterPro"/>
</dbReference>
<keyword evidence="5" id="KW-0862">Zinc</keyword>
<dbReference type="Gene3D" id="3.10.580.10">
    <property type="entry name" value="CBS-domain"/>
    <property type="match status" value="1"/>
</dbReference>
<dbReference type="PANTHER" id="PTHR42745:SF1">
    <property type="entry name" value="ARABINOSE 5-PHOSPHATE ISOMERASE KDSD"/>
    <property type="match status" value="1"/>
</dbReference>
<feature type="site" description="Catalytically relevant" evidence="6">
    <location>
        <position position="185"/>
    </location>
</feature>
<dbReference type="SUPFAM" id="SSF53697">
    <property type="entry name" value="SIS domain"/>
    <property type="match status" value="1"/>
</dbReference>
<dbReference type="AlphaFoldDB" id="A0A0A0EI97"/>
<dbReference type="SUPFAM" id="SSF54631">
    <property type="entry name" value="CBS-domain pair"/>
    <property type="match status" value="1"/>
</dbReference>
<comment type="similarity">
    <text evidence="1 4">Belongs to the SIS family. GutQ/KpsF subfamily.</text>
</comment>
<evidence type="ECO:0000256" key="6">
    <source>
        <dbReference type="PIRSR" id="PIRSR004692-3"/>
    </source>
</evidence>
<keyword evidence="11" id="KW-1185">Reference proteome</keyword>
<feature type="domain" description="CBS" evidence="8">
    <location>
        <begin position="265"/>
        <end position="319"/>
    </location>
</feature>
<evidence type="ECO:0000256" key="1">
    <source>
        <dbReference type="ARBA" id="ARBA00008165"/>
    </source>
</evidence>
<evidence type="ECO:0000256" key="2">
    <source>
        <dbReference type="ARBA" id="ARBA00022737"/>
    </source>
</evidence>
<dbReference type="FunFam" id="3.40.50.10490:FF:000011">
    <property type="entry name" value="Arabinose 5-phosphate isomerase"/>
    <property type="match status" value="1"/>
</dbReference>
<dbReference type="Pfam" id="PF00571">
    <property type="entry name" value="CBS"/>
    <property type="match status" value="2"/>
</dbReference>
<evidence type="ECO:0000256" key="5">
    <source>
        <dbReference type="PIRSR" id="PIRSR004692-2"/>
    </source>
</evidence>
<dbReference type="GO" id="GO:0046872">
    <property type="term" value="F:metal ion binding"/>
    <property type="evidence" value="ECO:0007669"/>
    <property type="project" value="UniProtKB-KW"/>
</dbReference>
<dbReference type="InterPro" id="IPR004800">
    <property type="entry name" value="KdsD/KpsF-type"/>
</dbReference>
<keyword evidence="3 7" id="KW-0129">CBS domain</keyword>
<gene>
    <name evidence="10" type="ORF">ATO9_07360</name>
</gene>
<feature type="domain" description="SIS" evidence="9">
    <location>
        <begin position="33"/>
        <end position="176"/>
    </location>
</feature>
<dbReference type="STRING" id="1461694.ATO9_07360"/>
<evidence type="ECO:0000256" key="3">
    <source>
        <dbReference type="ARBA" id="ARBA00023122"/>
    </source>
</evidence>
<feature type="site" description="Catalytically relevant" evidence="6">
    <location>
        <position position="103"/>
    </location>
</feature>
<keyword evidence="5" id="KW-0479">Metal-binding</keyword>
<dbReference type="RefSeq" id="WP_043747222.1">
    <property type="nucleotide sequence ID" value="NZ_AQQX01000002.1"/>
</dbReference>
<dbReference type="Proteomes" id="UP000030004">
    <property type="component" value="Unassembled WGS sequence"/>
</dbReference>
<evidence type="ECO:0000313" key="11">
    <source>
        <dbReference type="Proteomes" id="UP000030004"/>
    </source>
</evidence>
<comment type="caution">
    <text evidence="10">The sequence shown here is derived from an EMBL/GenBank/DDBJ whole genome shotgun (WGS) entry which is preliminary data.</text>
</comment>
<dbReference type="InterPro" id="IPR050986">
    <property type="entry name" value="GutQ/KpsF_isomerases"/>
</dbReference>
<dbReference type="PANTHER" id="PTHR42745">
    <property type="match status" value="1"/>
</dbReference>
<protein>
    <submittedName>
        <fullName evidence="10">D-arabinose 5-phosphate</fullName>
    </submittedName>
</protein>
<sequence length="319" mass="33422">MSAATDTARRVIRTEADALTTLADTIDGGFEEAVQVMLAAKGRIIVCGMGKSGHIARKIAATLASTGTPAQFVHPAEASHGDLGMLTKDDVVLVLSNSGETPELADVIGYTRRFHIPMIGVASRAGSTLLQQSDIALVLPPAPEACGTGVVPTTSTTMTLALGDALAVALMEHRQFTAEHFREFHPGGKLGAMLSRVRDLMHRDAALPLVTGDTPMAEALLEISRKGFGVVGVTDADGRLTGIITDGDLRRHMEGLLDHKAAEVMTAAPRTIAPDALAEEAVGVMNDRKITCLFVLDPDGDGAAEGLLHIHDCLRVGLG</sequence>
<evidence type="ECO:0000259" key="9">
    <source>
        <dbReference type="PROSITE" id="PS51464"/>
    </source>
</evidence>
<dbReference type="NCBIfam" id="TIGR00393">
    <property type="entry name" value="kpsF"/>
    <property type="match status" value="1"/>
</dbReference>
<dbReference type="eggNOG" id="COG0517">
    <property type="taxonomic scope" value="Bacteria"/>
</dbReference>
<dbReference type="InterPro" id="IPR035474">
    <property type="entry name" value="SIS_Kpsf"/>
</dbReference>
<accession>A0A0A0EI97</accession>
<dbReference type="CDD" id="cd04604">
    <property type="entry name" value="CBS_pair_SIS_assoc"/>
    <property type="match status" value="1"/>
</dbReference>
<evidence type="ECO:0000256" key="7">
    <source>
        <dbReference type="PROSITE-ProRule" id="PRU00703"/>
    </source>
</evidence>
<dbReference type="OrthoDB" id="9762536at2"/>
<dbReference type="PIRSF" id="PIRSF004692">
    <property type="entry name" value="KdsD_KpsF"/>
    <property type="match status" value="1"/>
</dbReference>
<dbReference type="InterPro" id="IPR000644">
    <property type="entry name" value="CBS_dom"/>
</dbReference>
<feature type="site" description="Catalytically relevant" evidence="6">
    <location>
        <position position="144"/>
    </location>
</feature>
<dbReference type="PROSITE" id="PS51464">
    <property type="entry name" value="SIS"/>
    <property type="match status" value="1"/>
</dbReference>
<feature type="site" description="Catalytically relevant" evidence="6">
    <location>
        <position position="51"/>
    </location>
</feature>
<reference evidence="10 11" key="1">
    <citation type="journal article" date="2015" name="Antonie Van Leeuwenhoek">
        <title>Pseudooceanicola atlanticus gen. nov. sp. nov., isolated from surface seawater of the Atlantic Ocean and reclassification of Oceanicola batsensis, Oceanicola marinus, Oceanicola nitratireducens, Oceanicola nanhaiensis, Oceanicola antarcticus and Oceanicola flagellatus, as Pseudooceanicola batsensis comb. nov., Pseudooceanicola marinus comb. nov., Pseudooceanicola nitratireducens comb. nov., Pseudooceanicola nanhaiensis comb. nov., Pseudooceanicola antarcticus comb. nov., and Pseudooceanicola flagellatus comb. nov.</title>
        <authorList>
            <person name="Lai Q."/>
            <person name="Li G."/>
            <person name="Liu X."/>
            <person name="Du Y."/>
            <person name="Sun F."/>
            <person name="Shao Z."/>
        </authorList>
    </citation>
    <scope>NUCLEOTIDE SEQUENCE [LARGE SCALE GENOMIC DNA]</scope>
    <source>
        <strain evidence="10 11">22II-s11g</strain>
    </source>
</reference>
<dbReference type="GO" id="GO:1901135">
    <property type="term" value="P:carbohydrate derivative metabolic process"/>
    <property type="evidence" value="ECO:0007669"/>
    <property type="project" value="InterPro"/>
</dbReference>
<dbReference type="InterPro" id="IPR046342">
    <property type="entry name" value="CBS_dom_sf"/>
</dbReference>
<dbReference type="eggNOG" id="COG0794">
    <property type="taxonomic scope" value="Bacteria"/>
</dbReference>
<dbReference type="InterPro" id="IPR046348">
    <property type="entry name" value="SIS_dom_sf"/>
</dbReference>
<dbReference type="EMBL" id="AQQX01000002">
    <property type="protein sequence ID" value="KGM49818.1"/>
    <property type="molecule type" value="Genomic_DNA"/>
</dbReference>
<name>A0A0A0EI97_9RHOB</name>
<evidence type="ECO:0000259" key="8">
    <source>
        <dbReference type="PROSITE" id="PS51371"/>
    </source>
</evidence>
<dbReference type="GO" id="GO:0005975">
    <property type="term" value="P:carbohydrate metabolic process"/>
    <property type="evidence" value="ECO:0007669"/>
    <property type="project" value="InterPro"/>
</dbReference>
<keyword evidence="2" id="KW-0677">Repeat</keyword>
<dbReference type="InterPro" id="IPR001347">
    <property type="entry name" value="SIS_dom"/>
</dbReference>
<feature type="domain" description="CBS" evidence="8">
    <location>
        <begin position="201"/>
        <end position="263"/>
    </location>
</feature>
<proteinExistence type="inferred from homology"/>
<evidence type="ECO:0000256" key="4">
    <source>
        <dbReference type="PIRNR" id="PIRNR004692"/>
    </source>
</evidence>
<dbReference type="GO" id="GO:0019146">
    <property type="term" value="F:arabinose-5-phosphate isomerase activity"/>
    <property type="evidence" value="ECO:0007669"/>
    <property type="project" value="UniProtKB-ARBA"/>
</dbReference>
<dbReference type="Pfam" id="PF01380">
    <property type="entry name" value="SIS"/>
    <property type="match status" value="1"/>
</dbReference>
<dbReference type="PROSITE" id="PS51371">
    <property type="entry name" value="CBS"/>
    <property type="match status" value="2"/>
</dbReference>
<dbReference type="CDD" id="cd05014">
    <property type="entry name" value="SIS_Kpsf"/>
    <property type="match status" value="1"/>
</dbReference>
<dbReference type="Gene3D" id="3.40.50.10490">
    <property type="entry name" value="Glucose-6-phosphate isomerase like protein, domain 1"/>
    <property type="match status" value="1"/>
</dbReference>